<dbReference type="PROSITE" id="PS50893">
    <property type="entry name" value="ABC_TRANSPORTER_2"/>
    <property type="match status" value="1"/>
</dbReference>
<dbReference type="FunFam" id="3.40.50.300:FF:000032">
    <property type="entry name" value="Export ABC transporter ATP-binding protein"/>
    <property type="match status" value="1"/>
</dbReference>
<dbReference type="InterPro" id="IPR025857">
    <property type="entry name" value="MacB_PCD"/>
</dbReference>
<dbReference type="PROSITE" id="PS00211">
    <property type="entry name" value="ABC_TRANSPORTER_1"/>
    <property type="match status" value="1"/>
</dbReference>
<dbReference type="AlphaFoldDB" id="A0A7W3IHE6"/>
<evidence type="ECO:0000256" key="7">
    <source>
        <dbReference type="ARBA" id="ARBA00022840"/>
    </source>
</evidence>
<keyword evidence="10 14" id="KW-0472">Membrane</keyword>
<feature type="transmembrane region" description="Helical" evidence="14">
    <location>
        <begin position="527"/>
        <end position="552"/>
    </location>
</feature>
<sequence>MSTHMGDPLLRVRGLRREFPAGEQTLVVLDDVDLDIRAGELVAIVGQSGSGKSTLMNILGCLDRPSAGSYQVAGRETGQMSPDELAELRREHFGFIFQRYHLLNDLGAIGNVEVPAIYAGMPASARHDRATQLLTRLGLGGRLDHLPGELSGGQQQRVSIARALMNGGAVIFADEPTGALDTHSGKEVMKILGELHAEGHTVVLVTHDMAVAEHAQRIIEIRDGRIVDDRPTRTSTASGGATAGWQQGSDGAGWQALRDRFSEAFRMALRAMNAHRMRTFLTMLGIIIGIASVVSVVALGTGARQAILSNISSLGTNTIEIYPGSGFGDLRSALVETLTPGDSVALAAQPFVDSATPGVATTATALHGNRSANAQVQGVSEQYFRVHGMKLGEGSFFGHAGVQGYQQVVVIDANTRARFFAPRDNPVGQTILIGNVPVRVVGVVKKDTAAAGDASVLRVWVPYTTAMARMLGQSHVSSITVRVSDAITMEAAEQAITRLLTRRHGSKDFYMSNNAQIRESIEQTTGILTMMISSIAAIALVVGGIGVMNIMLVSVTERTREIGVRMAVGARRSDILQQFLIESVLVCLLGGLLGIGVALALGLVLALADVGFSLVFSTESILAAFACSSLIGIGFGFLPARRAAQLDPVEALIR</sequence>
<dbReference type="GO" id="GO:0005886">
    <property type="term" value="C:plasma membrane"/>
    <property type="evidence" value="ECO:0007669"/>
    <property type="project" value="UniProtKB-SubCell"/>
</dbReference>
<evidence type="ECO:0000256" key="12">
    <source>
        <dbReference type="ARBA" id="ARBA00041199"/>
    </source>
</evidence>
<dbReference type="GO" id="GO:0022857">
    <property type="term" value="F:transmembrane transporter activity"/>
    <property type="evidence" value="ECO:0007669"/>
    <property type="project" value="UniProtKB-ARBA"/>
</dbReference>
<evidence type="ECO:0000313" key="16">
    <source>
        <dbReference type="EMBL" id="MBA8681126.1"/>
    </source>
</evidence>
<comment type="caution">
    <text evidence="16">The sequence shown here is derived from an EMBL/GenBank/DDBJ whole genome shotgun (WGS) entry which is preliminary data.</text>
</comment>
<evidence type="ECO:0000256" key="8">
    <source>
        <dbReference type="ARBA" id="ARBA00022967"/>
    </source>
</evidence>
<name>A0A7W3IHE6_9GAMM</name>
<dbReference type="RefSeq" id="WP_182338208.1">
    <property type="nucleotide sequence ID" value="NZ_JACGXS010000001.1"/>
</dbReference>
<feature type="domain" description="ABC transporter" evidence="15">
    <location>
        <begin position="10"/>
        <end position="248"/>
    </location>
</feature>
<dbReference type="Pfam" id="PF02687">
    <property type="entry name" value="FtsX"/>
    <property type="match status" value="1"/>
</dbReference>
<evidence type="ECO:0000256" key="6">
    <source>
        <dbReference type="ARBA" id="ARBA00022741"/>
    </source>
</evidence>
<evidence type="ECO:0000256" key="1">
    <source>
        <dbReference type="ARBA" id="ARBA00004429"/>
    </source>
</evidence>
<dbReference type="Gene3D" id="3.40.50.300">
    <property type="entry name" value="P-loop containing nucleotide triphosphate hydrolases"/>
    <property type="match status" value="1"/>
</dbReference>
<dbReference type="InterPro" id="IPR003439">
    <property type="entry name" value="ABC_transporter-like_ATP-bd"/>
</dbReference>
<evidence type="ECO:0000256" key="11">
    <source>
        <dbReference type="ARBA" id="ARBA00038388"/>
    </source>
</evidence>
<feature type="transmembrane region" description="Helical" evidence="14">
    <location>
        <begin position="579"/>
        <end position="608"/>
    </location>
</feature>
<evidence type="ECO:0000256" key="2">
    <source>
        <dbReference type="ARBA" id="ARBA00022448"/>
    </source>
</evidence>
<feature type="transmembrane region" description="Helical" evidence="14">
    <location>
        <begin position="620"/>
        <end position="638"/>
    </location>
</feature>
<gene>
    <name evidence="16" type="primary">macB</name>
    <name evidence="16" type="ORF">H4O11_04835</name>
</gene>
<keyword evidence="3" id="KW-1003">Cell membrane</keyword>
<dbReference type="InterPro" id="IPR027417">
    <property type="entry name" value="P-loop_NTPase"/>
</dbReference>
<dbReference type="GO" id="GO:1902495">
    <property type="term" value="C:transmembrane transporter complex"/>
    <property type="evidence" value="ECO:0007669"/>
    <property type="project" value="UniProtKB-ARBA"/>
</dbReference>
<dbReference type="PANTHER" id="PTHR30572">
    <property type="entry name" value="MEMBRANE COMPONENT OF TRANSPORTER-RELATED"/>
    <property type="match status" value="1"/>
</dbReference>
<protein>
    <recommendedName>
        <fullName evidence="12">Pyoverdine export ATP-binding/permease protein PvdT</fullName>
    </recommendedName>
</protein>
<evidence type="ECO:0000259" key="15">
    <source>
        <dbReference type="PROSITE" id="PS50893"/>
    </source>
</evidence>
<keyword evidence="17" id="KW-1185">Reference proteome</keyword>
<evidence type="ECO:0000256" key="10">
    <source>
        <dbReference type="ARBA" id="ARBA00023136"/>
    </source>
</evidence>
<accession>A0A7W3IHE6</accession>
<evidence type="ECO:0000256" key="13">
    <source>
        <dbReference type="SAM" id="MobiDB-lite"/>
    </source>
</evidence>
<dbReference type="InterPro" id="IPR003593">
    <property type="entry name" value="AAA+_ATPase"/>
</dbReference>
<keyword evidence="6" id="KW-0547">Nucleotide-binding</keyword>
<keyword evidence="8" id="KW-1278">Translocase</keyword>
<dbReference type="SUPFAM" id="SSF52540">
    <property type="entry name" value="P-loop containing nucleoside triphosphate hydrolases"/>
    <property type="match status" value="1"/>
</dbReference>
<evidence type="ECO:0000256" key="14">
    <source>
        <dbReference type="SAM" id="Phobius"/>
    </source>
</evidence>
<evidence type="ECO:0000256" key="3">
    <source>
        <dbReference type="ARBA" id="ARBA00022475"/>
    </source>
</evidence>
<reference evidence="16 17" key="1">
    <citation type="submission" date="2020-08" db="EMBL/GenBank/DDBJ databases">
        <title>Stenotrophomonas tumulicola JCM 30961.</title>
        <authorList>
            <person name="Deng Y."/>
        </authorList>
    </citation>
    <scope>NUCLEOTIDE SEQUENCE [LARGE SCALE GENOMIC DNA]</scope>
    <source>
        <strain evidence="16 17">JCM 30961</strain>
    </source>
</reference>
<dbReference type="InterPro" id="IPR050250">
    <property type="entry name" value="Macrolide_Exporter_MacB"/>
</dbReference>
<dbReference type="EMBL" id="JACGXS010000001">
    <property type="protein sequence ID" value="MBA8681126.1"/>
    <property type="molecule type" value="Genomic_DNA"/>
</dbReference>
<evidence type="ECO:0000256" key="4">
    <source>
        <dbReference type="ARBA" id="ARBA00022519"/>
    </source>
</evidence>
<dbReference type="InterPro" id="IPR017911">
    <property type="entry name" value="MacB-like_ATP-bd"/>
</dbReference>
<dbReference type="Pfam" id="PF12704">
    <property type="entry name" value="MacB_PCD"/>
    <property type="match status" value="1"/>
</dbReference>
<proteinExistence type="inferred from homology"/>
<feature type="transmembrane region" description="Helical" evidence="14">
    <location>
        <begin position="280"/>
        <end position="303"/>
    </location>
</feature>
<organism evidence="16 17">
    <name type="scientific">Stenotrophomonas tumulicola</name>
    <dbReference type="NCBI Taxonomy" id="1685415"/>
    <lineage>
        <taxon>Bacteria</taxon>
        <taxon>Pseudomonadati</taxon>
        <taxon>Pseudomonadota</taxon>
        <taxon>Gammaproteobacteria</taxon>
        <taxon>Lysobacterales</taxon>
        <taxon>Lysobacteraceae</taxon>
        <taxon>Stenotrophomonas</taxon>
    </lineage>
</organism>
<feature type="compositionally biased region" description="Low complexity" evidence="13">
    <location>
        <begin position="234"/>
        <end position="244"/>
    </location>
</feature>
<dbReference type="Proteomes" id="UP000547058">
    <property type="component" value="Unassembled WGS sequence"/>
</dbReference>
<evidence type="ECO:0000256" key="9">
    <source>
        <dbReference type="ARBA" id="ARBA00022989"/>
    </source>
</evidence>
<evidence type="ECO:0000256" key="5">
    <source>
        <dbReference type="ARBA" id="ARBA00022692"/>
    </source>
</evidence>
<dbReference type="InterPro" id="IPR003838">
    <property type="entry name" value="ABC3_permease_C"/>
</dbReference>
<dbReference type="CDD" id="cd03255">
    <property type="entry name" value="ABC_MJ0796_LolCDE_FtsE"/>
    <property type="match status" value="1"/>
</dbReference>
<dbReference type="PANTHER" id="PTHR30572:SF14">
    <property type="entry name" value="MACROLIDE EXPORT ATP-BINDING_PERMEASE PROTEIN MACB"/>
    <property type="match status" value="1"/>
</dbReference>
<evidence type="ECO:0000313" key="17">
    <source>
        <dbReference type="Proteomes" id="UP000547058"/>
    </source>
</evidence>
<keyword evidence="9 14" id="KW-1133">Transmembrane helix</keyword>
<keyword evidence="2" id="KW-0813">Transport</keyword>
<keyword evidence="5 14" id="KW-0812">Transmembrane</keyword>
<keyword evidence="4" id="KW-0997">Cell inner membrane</keyword>
<comment type="subcellular location">
    <subcellularLocation>
        <location evidence="1">Cell inner membrane</location>
        <topology evidence="1">Multi-pass membrane protein</topology>
    </subcellularLocation>
</comment>
<comment type="similarity">
    <text evidence="11">Belongs to the ABC transporter superfamily. Macrolide exporter (TC 3.A.1.122) family.</text>
</comment>
<dbReference type="Pfam" id="PF00005">
    <property type="entry name" value="ABC_tran"/>
    <property type="match status" value="1"/>
</dbReference>
<dbReference type="GO" id="GO:0016887">
    <property type="term" value="F:ATP hydrolysis activity"/>
    <property type="evidence" value="ECO:0007669"/>
    <property type="project" value="InterPro"/>
</dbReference>
<dbReference type="SMART" id="SM00382">
    <property type="entry name" value="AAA"/>
    <property type="match status" value="1"/>
</dbReference>
<dbReference type="GO" id="GO:0005524">
    <property type="term" value="F:ATP binding"/>
    <property type="evidence" value="ECO:0007669"/>
    <property type="project" value="UniProtKB-KW"/>
</dbReference>
<keyword evidence="7" id="KW-0067">ATP-binding</keyword>
<dbReference type="InterPro" id="IPR017871">
    <property type="entry name" value="ABC_transporter-like_CS"/>
</dbReference>
<feature type="region of interest" description="Disordered" evidence="13">
    <location>
        <begin position="229"/>
        <end position="251"/>
    </location>
</feature>